<dbReference type="AlphaFoldDB" id="A0A0C3DRX7"/>
<dbReference type="OrthoDB" id="3237746at2759"/>
<dbReference type="InParanoid" id="A0A0C3DRX7"/>
<feature type="non-terminal residue" evidence="1">
    <location>
        <position position="70"/>
    </location>
</feature>
<keyword evidence="2" id="KW-1185">Reference proteome</keyword>
<reference evidence="1 2" key="1">
    <citation type="submission" date="2014-04" db="EMBL/GenBank/DDBJ databases">
        <authorList>
            <consortium name="DOE Joint Genome Institute"/>
            <person name="Kuo A."/>
            <person name="Kohler A."/>
            <person name="Nagy L.G."/>
            <person name="Floudas D."/>
            <person name="Copeland A."/>
            <person name="Barry K.W."/>
            <person name="Cichocki N."/>
            <person name="Veneault-Fourrey C."/>
            <person name="LaButti K."/>
            <person name="Lindquist E.A."/>
            <person name="Lipzen A."/>
            <person name="Lundell T."/>
            <person name="Morin E."/>
            <person name="Murat C."/>
            <person name="Sun H."/>
            <person name="Tunlid A."/>
            <person name="Henrissat B."/>
            <person name="Grigoriev I.V."/>
            <person name="Hibbett D.S."/>
            <person name="Martin F."/>
            <person name="Nordberg H.P."/>
            <person name="Cantor M.N."/>
            <person name="Hua S.X."/>
        </authorList>
    </citation>
    <scope>NUCLEOTIDE SEQUENCE [LARGE SCALE GENOMIC DNA]</scope>
    <source>
        <strain evidence="1 2">Foug A</strain>
    </source>
</reference>
<evidence type="ECO:0000313" key="2">
    <source>
        <dbReference type="Proteomes" id="UP000053989"/>
    </source>
</evidence>
<dbReference type="EMBL" id="KN822079">
    <property type="protein sequence ID" value="KIM58949.1"/>
    <property type="molecule type" value="Genomic_DNA"/>
</dbReference>
<sequence length="70" mass="8315">MVYVVQQCLDGYDKAMWHALKRKTLFNKRVLQRCLGEVVFGKGELVQVYHSDLDYTFKTEHKLLPKWSQP</sequence>
<name>A0A0C3DRX7_9AGAM</name>
<dbReference type="Proteomes" id="UP000053989">
    <property type="component" value="Unassembled WGS sequence"/>
</dbReference>
<evidence type="ECO:0000313" key="1">
    <source>
        <dbReference type="EMBL" id="KIM58949.1"/>
    </source>
</evidence>
<gene>
    <name evidence="1" type="ORF">SCLCIDRAFT_75709</name>
</gene>
<reference evidence="2" key="2">
    <citation type="submission" date="2015-01" db="EMBL/GenBank/DDBJ databases">
        <title>Evolutionary Origins and Diversification of the Mycorrhizal Mutualists.</title>
        <authorList>
            <consortium name="DOE Joint Genome Institute"/>
            <consortium name="Mycorrhizal Genomics Consortium"/>
            <person name="Kohler A."/>
            <person name="Kuo A."/>
            <person name="Nagy L.G."/>
            <person name="Floudas D."/>
            <person name="Copeland A."/>
            <person name="Barry K.W."/>
            <person name="Cichocki N."/>
            <person name="Veneault-Fourrey C."/>
            <person name="LaButti K."/>
            <person name="Lindquist E.A."/>
            <person name="Lipzen A."/>
            <person name="Lundell T."/>
            <person name="Morin E."/>
            <person name="Murat C."/>
            <person name="Riley R."/>
            <person name="Ohm R."/>
            <person name="Sun H."/>
            <person name="Tunlid A."/>
            <person name="Henrissat B."/>
            <person name="Grigoriev I.V."/>
            <person name="Hibbett D.S."/>
            <person name="Martin F."/>
        </authorList>
    </citation>
    <scope>NUCLEOTIDE SEQUENCE [LARGE SCALE GENOMIC DNA]</scope>
    <source>
        <strain evidence="2">Foug A</strain>
    </source>
</reference>
<dbReference type="HOGENOM" id="CLU_186480_1_0_1"/>
<protein>
    <submittedName>
        <fullName evidence="1">Uncharacterized protein</fullName>
    </submittedName>
</protein>
<accession>A0A0C3DRX7</accession>
<organism evidence="1 2">
    <name type="scientific">Scleroderma citrinum Foug A</name>
    <dbReference type="NCBI Taxonomy" id="1036808"/>
    <lineage>
        <taxon>Eukaryota</taxon>
        <taxon>Fungi</taxon>
        <taxon>Dikarya</taxon>
        <taxon>Basidiomycota</taxon>
        <taxon>Agaricomycotina</taxon>
        <taxon>Agaricomycetes</taxon>
        <taxon>Agaricomycetidae</taxon>
        <taxon>Boletales</taxon>
        <taxon>Sclerodermatineae</taxon>
        <taxon>Sclerodermataceae</taxon>
        <taxon>Scleroderma</taxon>
    </lineage>
</organism>
<proteinExistence type="predicted"/>